<evidence type="ECO:0000313" key="3">
    <source>
        <dbReference type="Proteomes" id="UP001295684"/>
    </source>
</evidence>
<dbReference type="AlphaFoldDB" id="A0AAD1Y4Z7"/>
<reference evidence="2" key="1">
    <citation type="submission" date="2023-07" db="EMBL/GenBank/DDBJ databases">
        <authorList>
            <consortium name="AG Swart"/>
            <person name="Singh M."/>
            <person name="Singh A."/>
            <person name="Seah K."/>
            <person name="Emmerich C."/>
        </authorList>
    </citation>
    <scope>NUCLEOTIDE SEQUENCE</scope>
    <source>
        <strain evidence="2">DP1</strain>
    </source>
</reference>
<comment type="caution">
    <text evidence="2">The sequence shown here is derived from an EMBL/GenBank/DDBJ whole genome shotgun (WGS) entry which is preliminary data.</text>
</comment>
<evidence type="ECO:0000313" key="2">
    <source>
        <dbReference type="EMBL" id="CAI2383027.1"/>
    </source>
</evidence>
<keyword evidence="1" id="KW-0175">Coiled coil</keyword>
<evidence type="ECO:0000256" key="1">
    <source>
        <dbReference type="SAM" id="Coils"/>
    </source>
</evidence>
<keyword evidence="3" id="KW-1185">Reference proteome</keyword>
<sequence>MFSNTPSRFIRPVDKSKSQLANTTLHKNIKNIESMIQDSRDYIKSCKQQKAELRHELAILEQKLKINVKEKVDISRNDQERLIQSLREQCEVEYHENIHLKAQISEMMKENNDLEKVIVDYESQIYKLELLIGLK</sequence>
<accession>A0AAD1Y4Z7</accession>
<proteinExistence type="predicted"/>
<feature type="coiled-coil region" evidence="1">
    <location>
        <begin position="43"/>
        <end position="124"/>
    </location>
</feature>
<name>A0AAD1Y4Z7_EUPCR</name>
<gene>
    <name evidence="2" type="ORF">ECRASSUSDP1_LOCUS24518</name>
</gene>
<protein>
    <submittedName>
        <fullName evidence="2">Uncharacterized protein</fullName>
    </submittedName>
</protein>
<dbReference type="Proteomes" id="UP001295684">
    <property type="component" value="Unassembled WGS sequence"/>
</dbReference>
<organism evidence="2 3">
    <name type="scientific">Euplotes crassus</name>
    <dbReference type="NCBI Taxonomy" id="5936"/>
    <lineage>
        <taxon>Eukaryota</taxon>
        <taxon>Sar</taxon>
        <taxon>Alveolata</taxon>
        <taxon>Ciliophora</taxon>
        <taxon>Intramacronucleata</taxon>
        <taxon>Spirotrichea</taxon>
        <taxon>Hypotrichia</taxon>
        <taxon>Euplotida</taxon>
        <taxon>Euplotidae</taxon>
        <taxon>Moneuplotes</taxon>
    </lineage>
</organism>
<dbReference type="EMBL" id="CAMPGE010025248">
    <property type="protein sequence ID" value="CAI2383027.1"/>
    <property type="molecule type" value="Genomic_DNA"/>
</dbReference>